<evidence type="ECO:0000256" key="5">
    <source>
        <dbReference type="SAM" id="SignalP"/>
    </source>
</evidence>
<evidence type="ECO:0000313" key="8">
    <source>
        <dbReference type="EMBL" id="QHQ37687.1"/>
    </source>
</evidence>
<evidence type="ECO:0000256" key="3">
    <source>
        <dbReference type="ARBA" id="ARBA00022989"/>
    </source>
</evidence>
<feature type="domain" description="TonB C-terminal" evidence="6">
    <location>
        <begin position="74"/>
        <end position="131"/>
    </location>
</feature>
<dbReference type="Pfam" id="PF03544">
    <property type="entry name" value="TonB_C"/>
    <property type="match status" value="1"/>
</dbReference>
<dbReference type="EMBL" id="JACHHR010000002">
    <property type="protein sequence ID" value="MBB5211573.1"/>
    <property type="molecule type" value="Genomic_DNA"/>
</dbReference>
<reference evidence="7 10" key="2">
    <citation type="submission" date="2020-08" db="EMBL/GenBank/DDBJ databases">
        <title>Genomic Encyclopedia of Type Strains, Phase IV (KMG-IV): sequencing the most valuable type-strain genomes for metagenomic binning, comparative biology and taxonomic classification.</title>
        <authorList>
            <person name="Goeker M."/>
        </authorList>
    </citation>
    <scope>NUCLEOTIDE SEQUENCE [LARGE SCALE GENOMIC DNA]</scope>
    <source>
        <strain evidence="7 10">DSM 11525</strain>
    </source>
</reference>
<reference evidence="8 9" key="1">
    <citation type="submission" date="2020-01" db="EMBL/GenBank/DDBJ databases">
        <title>The possibility of degradation of plastic by Microbulbifer hydrolyticus IRE-31.</title>
        <authorList>
            <person name="Liu L."/>
        </authorList>
    </citation>
    <scope>NUCLEOTIDE SEQUENCE [LARGE SCALE GENOMIC DNA]</scope>
    <source>
        <strain evidence="8 9">IRE-31</strain>
    </source>
</reference>
<dbReference type="OrthoDB" id="5735739at2"/>
<evidence type="ECO:0000313" key="10">
    <source>
        <dbReference type="Proteomes" id="UP000563601"/>
    </source>
</evidence>
<dbReference type="RefSeq" id="WP_161857025.1">
    <property type="nucleotide sequence ID" value="NZ_CP047491.1"/>
</dbReference>
<evidence type="ECO:0000256" key="1">
    <source>
        <dbReference type="ARBA" id="ARBA00004167"/>
    </source>
</evidence>
<dbReference type="Gene3D" id="3.30.1150.10">
    <property type="match status" value="1"/>
</dbReference>
<keyword evidence="5" id="KW-0732">Signal</keyword>
<evidence type="ECO:0000313" key="7">
    <source>
        <dbReference type="EMBL" id="MBB5211573.1"/>
    </source>
</evidence>
<proteinExistence type="predicted"/>
<dbReference type="AlphaFoldDB" id="A0A6P1T6N9"/>
<comment type="subcellular location">
    <subcellularLocation>
        <location evidence="1">Membrane</location>
        <topology evidence="1">Single-pass membrane protein</topology>
    </subcellularLocation>
</comment>
<dbReference type="Proteomes" id="UP000464675">
    <property type="component" value="Chromosome"/>
</dbReference>
<dbReference type="NCBIfam" id="TIGR01352">
    <property type="entry name" value="tonB_Cterm"/>
    <property type="match status" value="1"/>
</dbReference>
<dbReference type="GO" id="GO:0016020">
    <property type="term" value="C:membrane"/>
    <property type="evidence" value="ECO:0007669"/>
    <property type="project" value="UniProtKB-SubCell"/>
</dbReference>
<dbReference type="InterPro" id="IPR037682">
    <property type="entry name" value="TonB_C"/>
</dbReference>
<feature type="signal peptide" evidence="5">
    <location>
        <begin position="1"/>
        <end position="19"/>
    </location>
</feature>
<dbReference type="Proteomes" id="UP000563601">
    <property type="component" value="Unassembled WGS sequence"/>
</dbReference>
<evidence type="ECO:0000259" key="6">
    <source>
        <dbReference type="Pfam" id="PF03544"/>
    </source>
</evidence>
<feature type="chain" id="PRO_5044645465" evidence="5">
    <location>
        <begin position="20"/>
        <end position="164"/>
    </location>
</feature>
<sequence>MVKLLVAAASLIAASQAFSLDWQRPDCSAFESFSECRNAESNAYRRQKQQELRDKGLSFWYFERPDFSDNEKVEEALENKVEGVLFVSFTVASDGSVSEVAVKEKSSEDVAVYAAPILAAMKNWQFVPSETSWPNQEWRYQFFFEPEECEADSQDGDCEADPDA</sequence>
<dbReference type="GO" id="GO:0055085">
    <property type="term" value="P:transmembrane transport"/>
    <property type="evidence" value="ECO:0007669"/>
    <property type="project" value="InterPro"/>
</dbReference>
<keyword evidence="9" id="KW-1185">Reference proteome</keyword>
<gene>
    <name evidence="8" type="ORF">GTQ55_00935</name>
    <name evidence="7" type="ORF">HNQ53_001791</name>
</gene>
<keyword evidence="2" id="KW-0812">Transmembrane</keyword>
<keyword evidence="4" id="KW-0472">Membrane</keyword>
<evidence type="ECO:0000313" key="9">
    <source>
        <dbReference type="Proteomes" id="UP000464675"/>
    </source>
</evidence>
<evidence type="ECO:0000256" key="2">
    <source>
        <dbReference type="ARBA" id="ARBA00022692"/>
    </source>
</evidence>
<keyword evidence="3" id="KW-1133">Transmembrane helix</keyword>
<organism evidence="7 10">
    <name type="scientific">Microbulbifer hydrolyticus</name>
    <dbReference type="NCBI Taxonomy" id="48074"/>
    <lineage>
        <taxon>Bacteria</taxon>
        <taxon>Pseudomonadati</taxon>
        <taxon>Pseudomonadota</taxon>
        <taxon>Gammaproteobacteria</taxon>
        <taxon>Cellvibrionales</taxon>
        <taxon>Microbulbiferaceae</taxon>
        <taxon>Microbulbifer</taxon>
    </lineage>
</organism>
<evidence type="ECO:0000256" key="4">
    <source>
        <dbReference type="ARBA" id="ARBA00023136"/>
    </source>
</evidence>
<protein>
    <submittedName>
        <fullName evidence="7">TonB family protein</fullName>
    </submittedName>
</protein>
<name>A0A6P1T6N9_9GAMM</name>
<dbReference type="EMBL" id="CP047491">
    <property type="protein sequence ID" value="QHQ37687.1"/>
    <property type="molecule type" value="Genomic_DNA"/>
</dbReference>
<dbReference type="SUPFAM" id="SSF74653">
    <property type="entry name" value="TolA/TonB C-terminal domain"/>
    <property type="match status" value="1"/>
</dbReference>
<accession>A0A6P1T6N9</accession>
<dbReference type="InterPro" id="IPR006260">
    <property type="entry name" value="TonB/TolA_C"/>
</dbReference>